<dbReference type="RefSeq" id="WP_162665782.1">
    <property type="nucleotide sequence ID" value="NZ_LR593886.1"/>
</dbReference>
<evidence type="ECO:0000313" key="2">
    <source>
        <dbReference type="Proteomes" id="UP000464178"/>
    </source>
</evidence>
<gene>
    <name evidence="1" type="ORF">SOIL9_26330</name>
</gene>
<dbReference type="KEGG" id="gms:SOIL9_26330"/>
<name>A0A6P2D1D8_9BACT</name>
<protein>
    <submittedName>
        <fullName evidence="1">Uncharacterized protein</fullName>
    </submittedName>
</protein>
<accession>A0A6P2D1D8</accession>
<organism evidence="1 2">
    <name type="scientific">Gemmata massiliana</name>
    <dbReference type="NCBI Taxonomy" id="1210884"/>
    <lineage>
        <taxon>Bacteria</taxon>
        <taxon>Pseudomonadati</taxon>
        <taxon>Planctomycetota</taxon>
        <taxon>Planctomycetia</taxon>
        <taxon>Gemmatales</taxon>
        <taxon>Gemmataceae</taxon>
        <taxon>Gemmata</taxon>
    </lineage>
</organism>
<dbReference type="Proteomes" id="UP000464178">
    <property type="component" value="Chromosome"/>
</dbReference>
<dbReference type="AlphaFoldDB" id="A0A6P2D1D8"/>
<evidence type="ECO:0000313" key="1">
    <source>
        <dbReference type="EMBL" id="VTR95081.1"/>
    </source>
</evidence>
<sequence>MLYKDTLKTYSKGAVVQKGNDCDFVTDEFLQAYKPLFEGPIPAFWRRVCYGWHPSGYMVKQAQLAPTIDNLVQLHAEHGPVKIHAENIAETGTRFTSGFHCVVLVRLIRIEGRLAALLYDPEGIAQVHEAEKLISAAPGEKGPDTSDDHLLVQSMLPRYRIVYLDEFLQKARFTMTRSGFHISMPRN</sequence>
<reference evidence="1 2" key="1">
    <citation type="submission" date="2019-05" db="EMBL/GenBank/DDBJ databases">
        <authorList>
            <consortium name="Science for Life Laboratories"/>
        </authorList>
    </citation>
    <scope>NUCLEOTIDE SEQUENCE [LARGE SCALE GENOMIC DNA]</scope>
    <source>
        <strain evidence="1">Soil9</strain>
    </source>
</reference>
<proteinExistence type="predicted"/>
<keyword evidence="2" id="KW-1185">Reference proteome</keyword>
<dbReference type="EMBL" id="LR593886">
    <property type="protein sequence ID" value="VTR95081.1"/>
    <property type="molecule type" value="Genomic_DNA"/>
</dbReference>